<keyword evidence="1" id="KW-0472">Membrane</keyword>
<reference evidence="2" key="1">
    <citation type="submission" date="2020-08" db="EMBL/GenBank/DDBJ databases">
        <title>Multicomponent nature underlies the extraordinary mechanical properties of spider dragline silk.</title>
        <authorList>
            <person name="Kono N."/>
            <person name="Nakamura H."/>
            <person name="Mori M."/>
            <person name="Yoshida Y."/>
            <person name="Ohtoshi R."/>
            <person name="Malay A.D."/>
            <person name="Moran D.A.P."/>
            <person name="Tomita M."/>
            <person name="Numata K."/>
            <person name="Arakawa K."/>
        </authorList>
    </citation>
    <scope>NUCLEOTIDE SEQUENCE</scope>
</reference>
<keyword evidence="3" id="KW-1185">Reference proteome</keyword>
<dbReference type="PANTHER" id="PTHR47326">
    <property type="entry name" value="TRANSPOSABLE ELEMENT TC3 TRANSPOSASE-LIKE PROTEIN"/>
    <property type="match status" value="1"/>
</dbReference>
<keyword evidence="1" id="KW-1133">Transmembrane helix</keyword>
<accession>A0A8X6R5R0</accession>
<evidence type="ECO:0000313" key="3">
    <source>
        <dbReference type="Proteomes" id="UP000887013"/>
    </source>
</evidence>
<comment type="caution">
    <text evidence="2">The sequence shown here is derived from an EMBL/GenBank/DDBJ whole genome shotgun (WGS) entry which is preliminary data.</text>
</comment>
<sequence>MQTQRNYRRVYQKDPSSKNSILRWKKNFLETGSIIDKCSGCLCTSDAECVRETFLLNLRGSVRSTATELNLPISAVYKVIKKRLRLFTYKVRIAQALELDDRPRRMAFATDMPRRIEDDAEFLNHIIFSDKACFHLFGTANFHMCTYGDLTPPYEYCELRRDSSKVIVWRGLMYDCIIGLSFLLKRHSYLLFALIYWKISYFHGL</sequence>
<keyword evidence="1" id="KW-0812">Transmembrane</keyword>
<organism evidence="2 3">
    <name type="scientific">Nephila pilipes</name>
    <name type="common">Giant wood spider</name>
    <name type="synonym">Nephila maculata</name>
    <dbReference type="NCBI Taxonomy" id="299642"/>
    <lineage>
        <taxon>Eukaryota</taxon>
        <taxon>Metazoa</taxon>
        <taxon>Ecdysozoa</taxon>
        <taxon>Arthropoda</taxon>
        <taxon>Chelicerata</taxon>
        <taxon>Arachnida</taxon>
        <taxon>Araneae</taxon>
        <taxon>Araneomorphae</taxon>
        <taxon>Entelegynae</taxon>
        <taxon>Araneoidea</taxon>
        <taxon>Nephilidae</taxon>
        <taxon>Nephila</taxon>
    </lineage>
</organism>
<dbReference type="AlphaFoldDB" id="A0A8X6R5R0"/>
<dbReference type="GO" id="GO:0003676">
    <property type="term" value="F:nucleic acid binding"/>
    <property type="evidence" value="ECO:0007669"/>
    <property type="project" value="InterPro"/>
</dbReference>
<evidence type="ECO:0000256" key="1">
    <source>
        <dbReference type="SAM" id="Phobius"/>
    </source>
</evidence>
<dbReference type="Gene3D" id="3.30.420.10">
    <property type="entry name" value="Ribonuclease H-like superfamily/Ribonuclease H"/>
    <property type="match status" value="1"/>
</dbReference>
<dbReference type="OrthoDB" id="6611281at2759"/>
<feature type="transmembrane region" description="Helical" evidence="1">
    <location>
        <begin position="167"/>
        <end position="184"/>
    </location>
</feature>
<dbReference type="Proteomes" id="UP000887013">
    <property type="component" value="Unassembled WGS sequence"/>
</dbReference>
<proteinExistence type="predicted"/>
<evidence type="ECO:0000313" key="2">
    <source>
        <dbReference type="EMBL" id="GFU52553.1"/>
    </source>
</evidence>
<name>A0A8X6R5R0_NEPPI</name>
<gene>
    <name evidence="2" type="primary">X975_25329</name>
    <name evidence="2" type="ORF">NPIL_415291</name>
</gene>
<dbReference type="InterPro" id="IPR036397">
    <property type="entry name" value="RNaseH_sf"/>
</dbReference>
<dbReference type="PANTHER" id="PTHR47326:SF1">
    <property type="entry name" value="HTH PSQ-TYPE DOMAIN-CONTAINING PROTEIN"/>
    <property type="match status" value="1"/>
</dbReference>
<protein>
    <submittedName>
        <fullName evidence="2">DUF4817 domain-containing protein</fullName>
    </submittedName>
</protein>
<dbReference type="EMBL" id="BMAW01038561">
    <property type="protein sequence ID" value="GFU52553.1"/>
    <property type="molecule type" value="Genomic_DNA"/>
</dbReference>